<feature type="compositionally biased region" description="Gly residues" evidence="1">
    <location>
        <begin position="7"/>
        <end position="17"/>
    </location>
</feature>
<dbReference type="Pfam" id="PF00226">
    <property type="entry name" value="DnaJ"/>
    <property type="match status" value="1"/>
</dbReference>
<sequence length="300" mass="31387">MYQGETDAGGRGPQGGRGRGRGRHPFGGRGRGGPTGGPAAFDPTAPRRNVWKRGDPPATAPVASSSGLNATAPPFRPASGAGASSSGLNASAASFKPANGAPPAGRQFPGGGGRGPRSFYAGEGESRGTKRPAEATGPSESADEIRAKIAKLEADKAAFQDKLLRASLLKKQQEKEEARRKHREEEELRAARWKKQKAQAALNAGFAKGGVFKESAERAEERQSEAAAAEAAAQREVTRVLAATSDAQCLQVGFGCDLDTVRKAYRALARSLHPDKCRVPGAKDAFQRVGQAYQNLTSGL</sequence>
<dbReference type="CDD" id="cd06257">
    <property type="entry name" value="DnaJ"/>
    <property type="match status" value="1"/>
</dbReference>
<dbReference type="GO" id="GO:0071218">
    <property type="term" value="P:cellular response to misfolded protein"/>
    <property type="evidence" value="ECO:0007669"/>
    <property type="project" value="TreeGrafter"/>
</dbReference>
<feature type="compositionally biased region" description="Gly residues" evidence="1">
    <location>
        <begin position="27"/>
        <end position="36"/>
    </location>
</feature>
<proteinExistence type="predicted"/>
<dbReference type="PANTHER" id="PTHR43908">
    <property type="entry name" value="AT29763P-RELATED"/>
    <property type="match status" value="1"/>
</dbReference>
<organism evidence="3">
    <name type="scientific">Pyramimonas obovata</name>
    <dbReference type="NCBI Taxonomy" id="1411642"/>
    <lineage>
        <taxon>Eukaryota</taxon>
        <taxon>Viridiplantae</taxon>
        <taxon>Chlorophyta</taxon>
        <taxon>Pyramimonadophyceae</taxon>
        <taxon>Pyramimonadales</taxon>
        <taxon>Pyramimonadaceae</taxon>
        <taxon>Pyramimonas</taxon>
        <taxon>Pyramimonas incertae sedis</taxon>
    </lineage>
</organism>
<dbReference type="SUPFAM" id="SSF46565">
    <property type="entry name" value="Chaperone J-domain"/>
    <property type="match status" value="1"/>
</dbReference>
<dbReference type="EMBL" id="HBFA01018054">
    <property type="protein sequence ID" value="CAD8667726.1"/>
    <property type="molecule type" value="Transcribed_RNA"/>
</dbReference>
<feature type="region of interest" description="Disordered" evidence="1">
    <location>
        <begin position="1"/>
        <end position="147"/>
    </location>
</feature>
<dbReference type="PANTHER" id="PTHR43908:SF3">
    <property type="entry name" value="AT29763P-RELATED"/>
    <property type="match status" value="1"/>
</dbReference>
<reference evidence="3" key="1">
    <citation type="submission" date="2021-01" db="EMBL/GenBank/DDBJ databases">
        <authorList>
            <person name="Corre E."/>
            <person name="Pelletier E."/>
            <person name="Niang G."/>
            <person name="Scheremetjew M."/>
            <person name="Finn R."/>
            <person name="Kale V."/>
            <person name="Holt S."/>
            <person name="Cochrane G."/>
            <person name="Meng A."/>
            <person name="Brown T."/>
            <person name="Cohen L."/>
        </authorList>
    </citation>
    <scope>NUCLEOTIDE SEQUENCE</scope>
    <source>
        <strain evidence="3">CCMP722</strain>
    </source>
</reference>
<dbReference type="AlphaFoldDB" id="A0A7S0R5K4"/>
<feature type="region of interest" description="Disordered" evidence="1">
    <location>
        <begin position="170"/>
        <end position="190"/>
    </location>
</feature>
<dbReference type="InterPro" id="IPR001623">
    <property type="entry name" value="DnaJ_domain"/>
</dbReference>
<accession>A0A7S0R5K4</accession>
<dbReference type="PROSITE" id="PS50076">
    <property type="entry name" value="DNAJ_2"/>
    <property type="match status" value="1"/>
</dbReference>
<feature type="compositionally biased region" description="Basic and acidic residues" evidence="1">
    <location>
        <begin position="171"/>
        <end position="190"/>
    </location>
</feature>
<dbReference type="GO" id="GO:0030544">
    <property type="term" value="F:Hsp70 protein binding"/>
    <property type="evidence" value="ECO:0007669"/>
    <property type="project" value="TreeGrafter"/>
</dbReference>
<protein>
    <recommendedName>
        <fullName evidence="2">J domain-containing protein</fullName>
    </recommendedName>
</protein>
<dbReference type="SMART" id="SM00271">
    <property type="entry name" value="DnaJ"/>
    <property type="match status" value="1"/>
</dbReference>
<feature type="compositionally biased region" description="Low complexity" evidence="1">
    <location>
        <begin position="78"/>
        <end position="94"/>
    </location>
</feature>
<name>A0A7S0R5K4_9CHLO</name>
<dbReference type="InterPro" id="IPR051100">
    <property type="entry name" value="DnaJ_subfamily_B/C"/>
</dbReference>
<evidence type="ECO:0000259" key="2">
    <source>
        <dbReference type="PROSITE" id="PS50076"/>
    </source>
</evidence>
<evidence type="ECO:0000256" key="1">
    <source>
        <dbReference type="SAM" id="MobiDB-lite"/>
    </source>
</evidence>
<feature type="domain" description="J" evidence="2">
    <location>
        <begin position="236"/>
        <end position="300"/>
    </location>
</feature>
<dbReference type="GO" id="GO:0005789">
    <property type="term" value="C:endoplasmic reticulum membrane"/>
    <property type="evidence" value="ECO:0007669"/>
    <property type="project" value="TreeGrafter"/>
</dbReference>
<feature type="compositionally biased region" description="Basic and acidic residues" evidence="1">
    <location>
        <begin position="124"/>
        <end position="133"/>
    </location>
</feature>
<dbReference type="InterPro" id="IPR036869">
    <property type="entry name" value="J_dom_sf"/>
</dbReference>
<dbReference type="Gene3D" id="1.10.287.110">
    <property type="entry name" value="DnaJ domain"/>
    <property type="match status" value="1"/>
</dbReference>
<evidence type="ECO:0000313" key="3">
    <source>
        <dbReference type="EMBL" id="CAD8667726.1"/>
    </source>
</evidence>
<gene>
    <name evidence="3" type="ORF">POBO1169_LOCUS9191</name>
</gene>